<accession>A0A8J9VCU5</accession>
<evidence type="ECO:0000256" key="1">
    <source>
        <dbReference type="SAM" id="MobiDB-lite"/>
    </source>
</evidence>
<dbReference type="AlphaFoldDB" id="A0A8J9VCU5"/>
<evidence type="ECO:0000313" key="2">
    <source>
        <dbReference type="EMBL" id="CAH0720178.1"/>
    </source>
</evidence>
<reference evidence="2" key="1">
    <citation type="submission" date="2021-12" db="EMBL/GenBank/DDBJ databases">
        <authorList>
            <person name="Martin H S."/>
        </authorList>
    </citation>
    <scope>NUCLEOTIDE SEQUENCE</scope>
</reference>
<sequence length="69" mass="7352">MHDFFAVVFGQVVSMYGADLDCPGNNWELALICSCALERSSPALDLSPVAPDKSQPPLKTVKGIDNTNG</sequence>
<protein>
    <submittedName>
        <fullName evidence="2">Uncharacterized protein</fullName>
    </submittedName>
</protein>
<gene>
    <name evidence="2" type="ORF">BINO364_LOCUS6440</name>
</gene>
<proteinExistence type="predicted"/>
<dbReference type="EMBL" id="OV170234">
    <property type="protein sequence ID" value="CAH0720178.1"/>
    <property type="molecule type" value="Genomic_DNA"/>
</dbReference>
<dbReference type="Proteomes" id="UP000838878">
    <property type="component" value="Chromosome 14"/>
</dbReference>
<keyword evidence="3" id="KW-1185">Reference proteome</keyword>
<evidence type="ECO:0000313" key="3">
    <source>
        <dbReference type="Proteomes" id="UP000838878"/>
    </source>
</evidence>
<feature type="region of interest" description="Disordered" evidence="1">
    <location>
        <begin position="46"/>
        <end position="69"/>
    </location>
</feature>
<name>A0A8J9VCU5_9NEOP</name>
<feature type="non-terminal residue" evidence="2">
    <location>
        <position position="69"/>
    </location>
</feature>
<organism evidence="2 3">
    <name type="scientific">Brenthis ino</name>
    <name type="common">lesser marbled fritillary</name>
    <dbReference type="NCBI Taxonomy" id="405034"/>
    <lineage>
        <taxon>Eukaryota</taxon>
        <taxon>Metazoa</taxon>
        <taxon>Ecdysozoa</taxon>
        <taxon>Arthropoda</taxon>
        <taxon>Hexapoda</taxon>
        <taxon>Insecta</taxon>
        <taxon>Pterygota</taxon>
        <taxon>Neoptera</taxon>
        <taxon>Endopterygota</taxon>
        <taxon>Lepidoptera</taxon>
        <taxon>Glossata</taxon>
        <taxon>Ditrysia</taxon>
        <taxon>Papilionoidea</taxon>
        <taxon>Nymphalidae</taxon>
        <taxon>Heliconiinae</taxon>
        <taxon>Argynnini</taxon>
        <taxon>Brenthis</taxon>
    </lineage>
</organism>